<dbReference type="PROSITE" id="PS51465">
    <property type="entry name" value="KAZAL_2"/>
    <property type="match status" value="1"/>
</dbReference>
<dbReference type="SUPFAM" id="SSF103473">
    <property type="entry name" value="MFS general substrate transporter"/>
    <property type="match status" value="1"/>
</dbReference>
<keyword evidence="7" id="KW-1015">Disulfide bond</keyword>
<feature type="transmembrane region" description="Helical" evidence="8">
    <location>
        <begin position="218"/>
        <end position="240"/>
    </location>
</feature>
<evidence type="ECO:0000259" key="10">
    <source>
        <dbReference type="PROSITE" id="PS51465"/>
    </source>
</evidence>
<keyword evidence="4 8" id="KW-0812">Transmembrane</keyword>
<feature type="transmembrane region" description="Helical" evidence="8">
    <location>
        <begin position="260"/>
        <end position="280"/>
    </location>
</feature>
<proteinExistence type="inferred from homology"/>
<dbReference type="InterPro" id="IPR002350">
    <property type="entry name" value="Kazal_dom"/>
</dbReference>
<feature type="transmembrane region" description="Helical" evidence="8">
    <location>
        <begin position="35"/>
        <end position="54"/>
    </location>
</feature>
<evidence type="ECO:0000256" key="7">
    <source>
        <dbReference type="ARBA" id="ARBA00023157"/>
    </source>
</evidence>
<comment type="subcellular location">
    <subcellularLocation>
        <location evidence="1 8">Cell membrane</location>
        <topology evidence="1 8">Multi-pass membrane protein</topology>
    </subcellularLocation>
</comment>
<name>A0ABP1NX46_XYLVO</name>
<feature type="region of interest" description="Disordered" evidence="9">
    <location>
        <begin position="689"/>
        <end position="708"/>
    </location>
</feature>
<sequence>MRNHVAQGQVGGMSQGCGICGIYPRWLRDRATPRSFIAVYGLLGTVQAMAFIYIVVTLTTLEKRFKIPSRTTGLILSGNEISQILSLILTYYGGSGHRPRWIAVGVGLSAFSCLVLALPHFLYGPGRDALALTKEYLDQTLLNATTIPQDLAICPRVVKPDSCDEETLLDVSILPRLLVFLSQFILGIGTTLYYGLGQTYLDDNTKKKNTPMLLGFTFALRTVGPAIGFLLGYGCLSLYIDPSLHPVITQKDPRWLGAWWLGWIILGVTMGMFSILIAMFPRHLPAKSIPIDTAKMDDSIPLKLHLTMQEQYMKPMEPRKSLETEYIPTMREFPTAMKRLLTNWLLTFNNLSGVFYVLGASAYITFLAKYLEVQYSTSAAGGTVIAGPISLVGMVLGFLFSGLVISKFKPGPRPLLAWNVFVGLCFVAGQILFIFLGCSDVGIEGLDLETMQMNLTSSCNVDCNCDGVKYSPVCHVATRTTFFSACHAGCRTIISDKEFGNCSCLPLSDSWDFDGHVGYTSDDRPQDQSIYTNGSHAISFDKVRAGPCTNDCSRPYLLFTILTCVIQTLACSGKIGNVLVNYRSVEKKDKSFAQGITLMTISLFALIPGPIIYGAIIDSTCLIWEESCGTRGNCWFHHGTNFRYLVNVTSAGFSMIGVLFDAAVCYLGKNLDLYGAQETDKCREFIKEDAPPPIAGGEKKKEMNGNVN</sequence>
<feature type="compositionally biased region" description="Basic and acidic residues" evidence="9">
    <location>
        <begin position="697"/>
        <end position="708"/>
    </location>
</feature>
<evidence type="ECO:0000256" key="9">
    <source>
        <dbReference type="SAM" id="MobiDB-lite"/>
    </source>
</evidence>
<feature type="transmembrane region" description="Helical" evidence="8">
    <location>
        <begin position="592"/>
        <end position="616"/>
    </location>
</feature>
<dbReference type="NCBIfam" id="TIGR00805">
    <property type="entry name" value="oat"/>
    <property type="match status" value="1"/>
</dbReference>
<dbReference type="InterPro" id="IPR004156">
    <property type="entry name" value="OATP"/>
</dbReference>
<feature type="transmembrane region" description="Helical" evidence="8">
    <location>
        <begin position="644"/>
        <end position="667"/>
    </location>
</feature>
<reference evidence="11 12" key="1">
    <citation type="submission" date="2024-08" db="EMBL/GenBank/DDBJ databases">
        <authorList>
            <person name="Will J Nash"/>
            <person name="Angela Man"/>
            <person name="Seanna McTaggart"/>
            <person name="Kendall Baker"/>
            <person name="Tom Barker"/>
            <person name="Leah Catchpole"/>
            <person name="Alex Durrant"/>
            <person name="Karim Gharbi"/>
            <person name="Naomi Irish"/>
            <person name="Gemy Kaithakottil"/>
            <person name="Debby Ku"/>
            <person name="Aaliyah Providence"/>
            <person name="Felix Shaw"/>
            <person name="David Swarbreck"/>
            <person name="Chris Watkins"/>
            <person name="Ann M. McCartney"/>
            <person name="Giulio Formenti"/>
            <person name="Alice Mouton"/>
            <person name="Noel Vella"/>
            <person name="Bjorn M von Reumont"/>
            <person name="Adriana Vella"/>
            <person name="Wilfried Haerty"/>
        </authorList>
    </citation>
    <scope>NUCLEOTIDE SEQUENCE [LARGE SCALE GENOMIC DNA]</scope>
</reference>
<dbReference type="InterPro" id="IPR036259">
    <property type="entry name" value="MFS_trans_sf"/>
</dbReference>
<evidence type="ECO:0000313" key="11">
    <source>
        <dbReference type="EMBL" id="CAL7943800.1"/>
    </source>
</evidence>
<dbReference type="Gene3D" id="1.20.1250.20">
    <property type="entry name" value="MFS general substrate transporter like domains"/>
    <property type="match status" value="1"/>
</dbReference>
<evidence type="ECO:0000256" key="1">
    <source>
        <dbReference type="ARBA" id="ARBA00004651"/>
    </source>
</evidence>
<keyword evidence="3" id="KW-1003">Cell membrane</keyword>
<dbReference type="EMBL" id="CAXAJV020001293">
    <property type="protein sequence ID" value="CAL7943800.1"/>
    <property type="molecule type" value="Genomic_DNA"/>
</dbReference>
<comment type="caution">
    <text evidence="11">The sequence shown here is derived from an EMBL/GenBank/DDBJ whole genome shotgun (WGS) entry which is preliminary data.</text>
</comment>
<evidence type="ECO:0000256" key="2">
    <source>
        <dbReference type="ARBA" id="ARBA00009657"/>
    </source>
</evidence>
<accession>A0ABP1NX46</accession>
<evidence type="ECO:0000256" key="3">
    <source>
        <dbReference type="ARBA" id="ARBA00022475"/>
    </source>
</evidence>
<keyword evidence="12" id="KW-1185">Reference proteome</keyword>
<comment type="similarity">
    <text evidence="2 8">Belongs to the organo anion transporter (TC 2.A.60) family.</text>
</comment>
<gene>
    <name evidence="11" type="ORF">XYLVIOL_LOCUS6302</name>
</gene>
<feature type="transmembrane region" description="Helical" evidence="8">
    <location>
        <begin position="74"/>
        <end position="94"/>
    </location>
</feature>
<feature type="domain" description="Kazal-like" evidence="10">
    <location>
        <begin position="453"/>
        <end position="503"/>
    </location>
</feature>
<dbReference type="PANTHER" id="PTHR11388:SF131">
    <property type="entry name" value="SOLUTE CARRIER ORGANIC ANION TRANSPORTER FAMILY MEMBER"/>
    <property type="match status" value="1"/>
</dbReference>
<feature type="transmembrane region" description="Helical" evidence="8">
    <location>
        <begin position="384"/>
        <end position="404"/>
    </location>
</feature>
<dbReference type="Proteomes" id="UP001642520">
    <property type="component" value="Unassembled WGS sequence"/>
</dbReference>
<keyword evidence="8" id="KW-0406">Ion transport</keyword>
<keyword evidence="6 8" id="KW-0472">Membrane</keyword>
<organism evidence="11 12">
    <name type="scientific">Xylocopa violacea</name>
    <name type="common">Violet carpenter bee</name>
    <name type="synonym">Apis violacea</name>
    <dbReference type="NCBI Taxonomy" id="135666"/>
    <lineage>
        <taxon>Eukaryota</taxon>
        <taxon>Metazoa</taxon>
        <taxon>Ecdysozoa</taxon>
        <taxon>Arthropoda</taxon>
        <taxon>Hexapoda</taxon>
        <taxon>Insecta</taxon>
        <taxon>Pterygota</taxon>
        <taxon>Neoptera</taxon>
        <taxon>Endopterygota</taxon>
        <taxon>Hymenoptera</taxon>
        <taxon>Apocrita</taxon>
        <taxon>Aculeata</taxon>
        <taxon>Apoidea</taxon>
        <taxon>Anthophila</taxon>
        <taxon>Apidae</taxon>
        <taxon>Xylocopa</taxon>
        <taxon>Xylocopa</taxon>
    </lineage>
</organism>
<protein>
    <recommendedName>
        <fullName evidence="8">Solute carrier organic anion transporter family member</fullName>
    </recommendedName>
</protein>
<feature type="transmembrane region" description="Helical" evidence="8">
    <location>
        <begin position="340"/>
        <end position="364"/>
    </location>
</feature>
<keyword evidence="5 8" id="KW-1133">Transmembrane helix</keyword>
<evidence type="ECO:0000256" key="4">
    <source>
        <dbReference type="ARBA" id="ARBA00022692"/>
    </source>
</evidence>
<feature type="transmembrane region" description="Helical" evidence="8">
    <location>
        <begin position="416"/>
        <end position="436"/>
    </location>
</feature>
<dbReference type="CDD" id="cd17336">
    <property type="entry name" value="MFS_SLCO_OATP"/>
    <property type="match status" value="1"/>
</dbReference>
<evidence type="ECO:0000256" key="8">
    <source>
        <dbReference type="RuleBase" id="RU362056"/>
    </source>
</evidence>
<dbReference type="Pfam" id="PF03137">
    <property type="entry name" value="OATP"/>
    <property type="match status" value="1"/>
</dbReference>
<evidence type="ECO:0000256" key="6">
    <source>
        <dbReference type="ARBA" id="ARBA00023136"/>
    </source>
</evidence>
<evidence type="ECO:0000313" key="12">
    <source>
        <dbReference type="Proteomes" id="UP001642520"/>
    </source>
</evidence>
<feature type="transmembrane region" description="Helical" evidence="8">
    <location>
        <begin position="177"/>
        <end position="197"/>
    </location>
</feature>
<feature type="transmembrane region" description="Helical" evidence="8">
    <location>
        <begin position="556"/>
        <end position="580"/>
    </location>
</feature>
<keyword evidence="8" id="KW-0813">Transport</keyword>
<evidence type="ECO:0000256" key="5">
    <source>
        <dbReference type="ARBA" id="ARBA00022989"/>
    </source>
</evidence>
<feature type="transmembrane region" description="Helical" evidence="8">
    <location>
        <begin position="101"/>
        <end position="123"/>
    </location>
</feature>
<dbReference type="PROSITE" id="PS51257">
    <property type="entry name" value="PROKAR_LIPOPROTEIN"/>
    <property type="match status" value="1"/>
</dbReference>
<dbReference type="PANTHER" id="PTHR11388">
    <property type="entry name" value="ORGANIC ANION TRANSPORTER"/>
    <property type="match status" value="1"/>
</dbReference>